<accession>A0ABU9WW26</accession>
<protein>
    <recommendedName>
        <fullName evidence="3">DUF2384 domain-containing protein</fullName>
    </recommendedName>
</protein>
<organism evidence="1 2">
    <name type="scientific">Sinomonas halotolerans</name>
    <dbReference type="NCBI Taxonomy" id="1644133"/>
    <lineage>
        <taxon>Bacteria</taxon>
        <taxon>Bacillati</taxon>
        <taxon>Actinomycetota</taxon>
        <taxon>Actinomycetes</taxon>
        <taxon>Micrococcales</taxon>
        <taxon>Micrococcaceae</taxon>
        <taxon>Sinomonas</taxon>
    </lineage>
</organism>
<comment type="caution">
    <text evidence="1">The sequence shown here is derived from an EMBL/GenBank/DDBJ whole genome shotgun (WGS) entry which is preliminary data.</text>
</comment>
<reference evidence="1 2" key="1">
    <citation type="submission" date="2024-05" db="EMBL/GenBank/DDBJ databases">
        <title>Sinomonas sp. nov., isolated from a waste landfill.</title>
        <authorList>
            <person name="Zhao Y."/>
        </authorList>
    </citation>
    <scope>NUCLEOTIDE SEQUENCE [LARGE SCALE GENOMIC DNA]</scope>
    <source>
        <strain evidence="1 2">CCTCC AB2014300</strain>
    </source>
</reference>
<evidence type="ECO:0000313" key="2">
    <source>
        <dbReference type="Proteomes" id="UP001422074"/>
    </source>
</evidence>
<keyword evidence="2" id="KW-1185">Reference proteome</keyword>
<evidence type="ECO:0008006" key="3">
    <source>
        <dbReference type="Google" id="ProtNLM"/>
    </source>
</evidence>
<dbReference type="EMBL" id="JBDFRB010000001">
    <property type="protein sequence ID" value="MEN2743356.1"/>
    <property type="molecule type" value="Genomic_DNA"/>
</dbReference>
<dbReference type="RefSeq" id="WP_345882849.1">
    <property type="nucleotide sequence ID" value="NZ_JBDFRB010000001.1"/>
</dbReference>
<evidence type="ECO:0000313" key="1">
    <source>
        <dbReference type="EMBL" id="MEN2743356.1"/>
    </source>
</evidence>
<dbReference type="Proteomes" id="UP001422074">
    <property type="component" value="Unassembled WGS sequence"/>
</dbReference>
<gene>
    <name evidence="1" type="ORF">ABCQ75_02230</name>
</gene>
<name>A0ABU9WW26_9MICC</name>
<sequence>MTTDAEGLSPRIARALRDEEEALGSLERECGRLDAAQVEALFGLRPGQAEELCGAGQLLAYRHRGAQTRWYPAFQFDGPRVLAVVAHLLEVARAAGVAHEDVVLWLGSRTAMLSGTVRPVDLLRTDPQSVLAAARYDLAERAW</sequence>
<proteinExistence type="predicted"/>